<feature type="transmembrane region" description="Helical" evidence="1">
    <location>
        <begin position="470"/>
        <end position="490"/>
    </location>
</feature>
<gene>
    <name evidence="2" type="primary">LOC123162397</name>
</gene>
<dbReference type="Gramene" id="TraesLAC1D03G00408460.1">
    <property type="protein sequence ID" value="TraesLAC1D03G00408460.1.CDS1"/>
    <property type="gene ID" value="TraesLAC1D03G00408460"/>
</dbReference>
<dbReference type="PANTHER" id="PTHR31549">
    <property type="entry name" value="PROTEIN, PUTATIVE (DUF247)-RELATED-RELATED"/>
    <property type="match status" value="1"/>
</dbReference>
<keyword evidence="1" id="KW-1133">Transmembrane helix</keyword>
<dbReference type="Pfam" id="PF03140">
    <property type="entry name" value="DUF247"/>
    <property type="match status" value="1"/>
</dbReference>
<dbReference type="Proteomes" id="UP000019116">
    <property type="component" value="Chromosome 1D"/>
</dbReference>
<dbReference type="Gramene" id="TraesARI1D03G00414860.1">
    <property type="protein sequence ID" value="TraesARI1D03G00414860.1.CDS1"/>
    <property type="gene ID" value="TraesARI1D03G00414860"/>
</dbReference>
<dbReference type="Gramene" id="TraesSYM1D03G00412630.1">
    <property type="protein sequence ID" value="TraesSYM1D03G00412630.1.CDS1"/>
    <property type="gene ID" value="TraesSYM1D03G00412630"/>
</dbReference>
<dbReference type="RefSeq" id="XP_044436120.1">
    <property type="nucleotide sequence ID" value="XM_044580185.1"/>
</dbReference>
<keyword evidence="1" id="KW-0812">Transmembrane</keyword>
<dbReference type="Gramene" id="TraesLDM1D03G00411030.1">
    <property type="protein sequence ID" value="TraesLDM1D03G00411030.1.CDS1"/>
    <property type="gene ID" value="TraesLDM1D03G00411030"/>
</dbReference>
<evidence type="ECO:0000313" key="3">
    <source>
        <dbReference type="Proteomes" id="UP000019116"/>
    </source>
</evidence>
<dbReference type="STRING" id="4565.A0A3B5ZP70"/>
<organism evidence="2">
    <name type="scientific">Triticum aestivum</name>
    <name type="common">Wheat</name>
    <dbReference type="NCBI Taxonomy" id="4565"/>
    <lineage>
        <taxon>Eukaryota</taxon>
        <taxon>Viridiplantae</taxon>
        <taxon>Streptophyta</taxon>
        <taxon>Embryophyta</taxon>
        <taxon>Tracheophyta</taxon>
        <taxon>Spermatophyta</taxon>
        <taxon>Magnoliopsida</taxon>
        <taxon>Liliopsida</taxon>
        <taxon>Poales</taxon>
        <taxon>Poaceae</taxon>
        <taxon>BOP clade</taxon>
        <taxon>Pooideae</taxon>
        <taxon>Triticodae</taxon>
        <taxon>Triticeae</taxon>
        <taxon>Triticinae</taxon>
        <taxon>Triticum</taxon>
    </lineage>
</organism>
<dbReference type="Gramene" id="TraesCS1D03G0034200.1">
    <property type="protein sequence ID" value="TraesCS1D03G0034200.1.CDS1"/>
    <property type="gene ID" value="TraesCS1D03G0034200"/>
</dbReference>
<dbReference type="GeneID" id="123162397"/>
<dbReference type="PANTHER" id="PTHR31549:SF148">
    <property type="match status" value="1"/>
</dbReference>
<evidence type="ECO:0000313" key="2">
    <source>
        <dbReference type="EnsemblPlants" id="TraesCS1D02G017100.1.cds1"/>
    </source>
</evidence>
<dbReference type="EnsemblPlants" id="TraesCS1D02G017100.1">
    <property type="protein sequence ID" value="TraesCS1D02G017100.1.cds1"/>
    <property type="gene ID" value="TraesCS1D02G017100"/>
</dbReference>
<reference evidence="2" key="1">
    <citation type="submission" date="2018-08" db="EMBL/GenBank/DDBJ databases">
        <authorList>
            <person name="Rossello M."/>
        </authorList>
    </citation>
    <scope>NUCLEOTIDE SEQUENCE [LARGE SCALE GENOMIC DNA]</scope>
    <source>
        <strain evidence="2">cv. Chinese Spring</strain>
    </source>
</reference>
<accession>A0A3B5ZP70</accession>
<sequence>MSMEPSRVVTCGPGWSMEEAAAWSSDDRISFQTSLPSHSDSVQLQVVEYAAPAPAPATHDKDCSYPIQVFKEAEQAFHADYSLDSMEQKIHRFPPSLVDVLDRYKVPVTVAIGPYHHGSHSGVMEAERVKHMAANQCIKDSGRSLQEMYNEVSFVSQVARSRYYDVASLREDDFLPMMFFDACFLVQFMRSYDEDSGHMDDALLGYFYANFERIYTDIMMLENQIPWVVVKTILSFMLPEPSLWPLKKFIVAMRSCLKNQGDEKQIEKDDIIVDPGYEPPHLLGLVWFYIVGENKKGEMPIGDQPMSLSMSVAELLDVGITLVPKTETEAGLVDMGLERKHHFFGVLSVPPLCLTDANATWLVNMAAFELCRTSDFDEIDDGNSAVCSYLQLFVMLLDKKQHVHDLRERGVIQGGGLTSSETLLFFICIGKNMRVGRNYLKIMVKVEDFKQKMTCCVKLWLSIKKNRTRIVTVISAIGVVIGILSSLPALKPR</sequence>
<dbReference type="Gramene" id="TraesCAD_scaffold_008051_01G000700.1">
    <property type="protein sequence ID" value="TraesCAD_scaffold_008051_01G000700.1"/>
    <property type="gene ID" value="TraesCAD_scaffold_008051_01G000700"/>
</dbReference>
<dbReference type="Gramene" id="TraesRN1D0100039900.1">
    <property type="protein sequence ID" value="TraesRN1D0100039900.1"/>
    <property type="gene ID" value="TraesRN1D0100039900"/>
</dbReference>
<name>A0A3B5ZP70_WHEAT</name>
<dbReference type="Gramene" id="TraesSTA1D03G00408990.1">
    <property type="protein sequence ID" value="TraesSTA1D03G00408990.1.CDS1"/>
    <property type="gene ID" value="TraesSTA1D03G00408990"/>
</dbReference>
<evidence type="ECO:0000256" key="1">
    <source>
        <dbReference type="SAM" id="Phobius"/>
    </source>
</evidence>
<dbReference type="Gramene" id="TraesMAC1D03G00409410.1">
    <property type="protein sequence ID" value="TraesMAC1D03G00409410.1.CDS1"/>
    <property type="gene ID" value="TraesMAC1D03G00409410"/>
</dbReference>
<protein>
    <submittedName>
        <fullName evidence="2">Uncharacterized protein</fullName>
    </submittedName>
</protein>
<proteinExistence type="predicted"/>
<dbReference type="Gramene" id="TraesWEE_scaffold_016106_01G000400.1">
    <property type="protein sequence ID" value="TraesWEE_scaffold_016106_01G000400.1"/>
    <property type="gene ID" value="TraesWEE_scaffold_016106_01G000400"/>
</dbReference>
<dbReference type="InterPro" id="IPR004158">
    <property type="entry name" value="DUF247_pln"/>
</dbReference>
<dbReference type="Gramene" id="TraesJUL1D03G00411570.1">
    <property type="protein sequence ID" value="TraesJUL1D03G00411570.1.CDS1"/>
    <property type="gene ID" value="TraesJUL1D03G00411570"/>
</dbReference>
<dbReference type="Gramene" id="TraesPARA_EIv1.0_0228490.1">
    <property type="protein sequence ID" value="TraesPARA_EIv1.0_0228490.1.CDS1"/>
    <property type="gene ID" value="TraesPARA_EIv1.0_0228490"/>
</dbReference>
<dbReference type="Gramene" id="TraesROB_scaffold_019974_01G000200.1">
    <property type="protein sequence ID" value="TraesROB_scaffold_019974_01G000200.1"/>
    <property type="gene ID" value="TraesROB_scaffold_019974_01G000200"/>
</dbReference>
<keyword evidence="1" id="KW-0472">Membrane</keyword>
<dbReference type="OrthoDB" id="670254at2759"/>
<dbReference type="Gramene" id="TraesCS1D02G017100.1">
    <property type="protein sequence ID" value="TraesCS1D02G017100.1.cds1"/>
    <property type="gene ID" value="TraesCS1D02G017100"/>
</dbReference>
<reference evidence="2" key="2">
    <citation type="submission" date="2018-10" db="UniProtKB">
        <authorList>
            <consortium name="EnsemblPlants"/>
        </authorList>
    </citation>
    <scope>IDENTIFICATION</scope>
</reference>
<keyword evidence="3" id="KW-1185">Reference proteome</keyword>
<dbReference type="Gramene" id="TraesCLE_scaffold_026577_01G000100.1">
    <property type="protein sequence ID" value="TraesCLE_scaffold_026577_01G000100.1"/>
    <property type="gene ID" value="TraesCLE_scaffold_026577_01G000100"/>
</dbReference>
<dbReference type="Gramene" id="TraesJAG1D03G00409050.1">
    <property type="protein sequence ID" value="TraesJAG1D03G00409050.1.CDS1"/>
    <property type="gene ID" value="TraesJAG1D03G00409050"/>
</dbReference>
<dbReference type="OMA" id="APATHDK"/>
<dbReference type="AlphaFoldDB" id="A0A3B5ZP70"/>